<name>A0A8S5PNE9_9CAUD</name>
<proteinExistence type="predicted"/>
<dbReference type="EMBL" id="BK015473">
    <property type="protein sequence ID" value="DAE08695.1"/>
    <property type="molecule type" value="Genomic_DNA"/>
</dbReference>
<dbReference type="InterPro" id="IPR021874">
    <property type="entry name" value="Phage_Mu_Gp27"/>
</dbReference>
<protein>
    <submittedName>
        <fullName evidence="1">Uncharacterized protein</fullName>
    </submittedName>
</protein>
<sequence length="190" mass="21800">MGKQRERNRIKSRVDELPQDARELLDKMLADVTNTYAEIAEAMGARGWEISKSSIGRYAMRQNAVARRLKESREQMVALINEVKDNNDVEASELASSLLIDGLTRRIATAEDDFENMPLEKAGRLLVQIQRSAIYKERMKSTRARACKDVEINIMARMREQIQDDPDLLYRITELVRAAAEEEARRDEDG</sequence>
<dbReference type="Pfam" id="PF11985">
    <property type="entry name" value="Phage_Mu_Gp27"/>
    <property type="match status" value="1"/>
</dbReference>
<organism evidence="1">
    <name type="scientific">Siphoviridae sp. ct3lF2</name>
    <dbReference type="NCBI Taxonomy" id="2825324"/>
    <lineage>
        <taxon>Viruses</taxon>
        <taxon>Duplodnaviria</taxon>
        <taxon>Heunggongvirae</taxon>
        <taxon>Uroviricota</taxon>
        <taxon>Caudoviricetes</taxon>
    </lineage>
</organism>
<evidence type="ECO:0000313" key="1">
    <source>
        <dbReference type="EMBL" id="DAE08695.1"/>
    </source>
</evidence>
<reference evidence="1" key="1">
    <citation type="journal article" date="2021" name="Proc. Natl. Acad. Sci. U.S.A.">
        <title>A Catalog of Tens of Thousands of Viruses from Human Metagenomes Reveals Hidden Associations with Chronic Diseases.</title>
        <authorList>
            <person name="Tisza M.J."/>
            <person name="Buck C.B."/>
        </authorList>
    </citation>
    <scope>NUCLEOTIDE SEQUENCE</scope>
    <source>
        <strain evidence="1">Ct3lF2</strain>
    </source>
</reference>
<accession>A0A8S5PNE9</accession>